<gene>
    <name evidence="3" type="ORF">ACFQ5K_00365</name>
</gene>
<dbReference type="Proteomes" id="UP001597212">
    <property type="component" value="Unassembled WGS sequence"/>
</dbReference>
<feature type="domain" description="Tail spike" evidence="2">
    <location>
        <begin position="61"/>
        <end position="297"/>
    </location>
</feature>
<feature type="region of interest" description="Disordered" evidence="1">
    <location>
        <begin position="735"/>
        <end position="754"/>
    </location>
</feature>
<accession>A0ABW4CTT4</accession>
<dbReference type="InterPro" id="IPR007119">
    <property type="entry name" value="Phage_tail_spike_N"/>
</dbReference>
<keyword evidence="4" id="KW-1185">Reference proteome</keyword>
<comment type="caution">
    <text evidence="3">The sequence shown here is derived from an EMBL/GenBank/DDBJ whole genome shotgun (WGS) entry which is preliminary data.</text>
</comment>
<sequence>MYQDESGKGHFITISGVTDNGQNSISFSGMDAGNDLTDEVVPEFNATKPLTFAQYFALFCADSGWEIGVNEIPANVRTLTFSGEQSSYDRMNSVAKEFGVEIYYSFQIEGTTPKHLYLNVVHQRGADKGVTLRVGSELNKIETTSDSTGLLTSIYARGATPDGANSPITLKGYKWTDPDGRYVLYSDGTLLDTVANRSYSRLRKKSTPDPHGSYLNQWRDYEATTQADLLQSALSDLKQYAAPVVNYTVDFAFIPDNISIGDTIHVADEKRNLYVSARVLELSRCYSSPSSSTATLGDYLIEANAIDPQLVDIANTVKALAAAPKYYPWTRYADDDAGTGMTALPAGKSYMAVVWGKASTPSDDPADYAGHWQKVKGDDGIGVVGPKGDDGRTSYFHTAYADDVNGGGMSQSPEGKTYIGTYSDFTLADSPNPADYNWALFKGEDGDVGPKGADGLPGKSGADGRTTYAHFAYANSQDGNTDFSTTDPNRKYIGFYSNFSSGDSTNPSDYKWSLIKGADGADGKDGVPGKAGADGKTPYFHIAYSDSSDGNTNFSLDTPGSRKYIGSYTDFTQADSTNPASYSWQLVQGPKGDTGKDGVAGKDGVGIKSTQIMYAQSTSGTTAPTTGWTAQVPTLIKGQYLWAQTTWLYTDNTGEAGYTVSYNAKDGNNGTNGIAGKDGTGIKSTVIEYSVSSNGVTKPTTGWSTAIPSIAPGQFMWTRTTWSYTDGTNESGYSVAKAGDTGPKGDTGDTGPAGKDITSYASGAVLPTTVAPANSQFWVTNSNNVATAFYKSDGTKWVKTEISASAINAATFNGLTFNGVIFNGSQFISTFKSAPVDESDFADVTDPTGQIMLTKGTGTTKMGDGYLTVDGTIDGSSGDSLQTFHTEVGPAGYLSRLYTGGTAESNITAASQLYLGQLLLSNLDTSGKRVSGFLDGEMLQQLDKIGTLAWSGALYPSASDRANCSIPLDHTHTGWLIRWSYYAGGNQNNYYNYTLLPNIVNSGKTNNLYVTISMPGVGTFFKRLWWDNTGITGSADNVAGSQAPHAVMDAIFAV</sequence>
<protein>
    <submittedName>
        <fullName evidence="3">Phage tail spike protein</fullName>
    </submittedName>
</protein>
<evidence type="ECO:0000313" key="3">
    <source>
        <dbReference type="EMBL" id="MFD1439845.1"/>
    </source>
</evidence>
<dbReference type="InterPro" id="IPR010572">
    <property type="entry name" value="Tail_dom"/>
</dbReference>
<dbReference type="NCBIfam" id="TIGR01665">
    <property type="entry name" value="put_anti_recept"/>
    <property type="match status" value="1"/>
</dbReference>
<evidence type="ECO:0000256" key="1">
    <source>
        <dbReference type="SAM" id="MobiDB-lite"/>
    </source>
</evidence>
<dbReference type="Pfam" id="PF06605">
    <property type="entry name" value="Prophage_tail"/>
    <property type="match status" value="1"/>
</dbReference>
<evidence type="ECO:0000313" key="4">
    <source>
        <dbReference type="Proteomes" id="UP001597212"/>
    </source>
</evidence>
<reference evidence="4" key="1">
    <citation type="journal article" date="2019" name="Int. J. Syst. Evol. Microbiol.">
        <title>The Global Catalogue of Microorganisms (GCM) 10K type strain sequencing project: providing services to taxonomists for standard genome sequencing and annotation.</title>
        <authorList>
            <consortium name="The Broad Institute Genomics Platform"/>
            <consortium name="The Broad Institute Genome Sequencing Center for Infectious Disease"/>
            <person name="Wu L."/>
            <person name="Ma J."/>
        </authorList>
    </citation>
    <scope>NUCLEOTIDE SEQUENCE [LARGE SCALE GENOMIC DNA]</scope>
    <source>
        <strain evidence="4">CCM 8912</strain>
    </source>
</reference>
<organism evidence="3 4">
    <name type="scientific">Lacticaseibacillus hegangensis</name>
    <dbReference type="NCBI Taxonomy" id="2486010"/>
    <lineage>
        <taxon>Bacteria</taxon>
        <taxon>Bacillati</taxon>
        <taxon>Bacillota</taxon>
        <taxon>Bacilli</taxon>
        <taxon>Lactobacillales</taxon>
        <taxon>Lactobacillaceae</taxon>
        <taxon>Lacticaseibacillus</taxon>
    </lineage>
</organism>
<evidence type="ECO:0000259" key="2">
    <source>
        <dbReference type="Pfam" id="PF06605"/>
    </source>
</evidence>
<dbReference type="PANTHER" id="PTHR24637">
    <property type="entry name" value="COLLAGEN"/>
    <property type="match status" value="1"/>
</dbReference>
<dbReference type="RefSeq" id="WP_225419361.1">
    <property type="nucleotide sequence ID" value="NZ_JBHTOK010000002.1"/>
</dbReference>
<dbReference type="EMBL" id="JBHTOK010000002">
    <property type="protein sequence ID" value="MFD1439845.1"/>
    <property type="molecule type" value="Genomic_DNA"/>
</dbReference>
<name>A0ABW4CTT4_9LACO</name>
<proteinExistence type="predicted"/>